<sequence length="197" mass="22345">MEEVQPIRDTKKIDAMKSIMKGESNYRDLLLFTLGINTGLRISDILALKWSSFINGGSRLLKAGDQLNVMEIKTKKVKTFVINKSVAEALKLYYDSLDSVSPEDPVFLSRKTAKGELKPITRIAAWQMLNRYANMVGLDEGIGTHTLRKTFGYHLYKKGVALEYIQKMLNHSSPAITLRYIGITQEQLNDIYVELNL</sequence>
<proteinExistence type="predicted"/>
<dbReference type="PANTHER" id="PTHR30349:SF82">
    <property type="entry name" value="INTEGRASE_RECOMBINASE YOEC-RELATED"/>
    <property type="match status" value="1"/>
</dbReference>
<dbReference type="RefSeq" id="WP_169698864.1">
    <property type="nucleotide sequence ID" value="NZ_LS974202.1"/>
</dbReference>
<protein>
    <submittedName>
        <fullName evidence="3">Putative integrase/recombinase YoeC</fullName>
    </submittedName>
</protein>
<dbReference type="KEGG" id="minf:MESINF_1135"/>
<reference evidence="3 5" key="1">
    <citation type="submission" date="2017-01" db="EMBL/GenBank/DDBJ databases">
        <authorList>
            <person name="Erauso G."/>
        </authorList>
    </citation>
    <scope>NUCLEOTIDE SEQUENCE [LARGE SCALE GENOMIC DNA]</scope>
    <source>
        <strain evidence="3">MESINF1</strain>
    </source>
</reference>
<dbReference type="PROSITE" id="PS51898">
    <property type="entry name" value="TYR_RECOMBINASE"/>
    <property type="match status" value="1"/>
</dbReference>
<gene>
    <name evidence="3" type="primary">yoeC</name>
    <name evidence="3" type="ORF">MESINF_1120</name>
    <name evidence="4" type="ORF">MESINF_1135</name>
</gene>
<dbReference type="GO" id="GO:0015074">
    <property type="term" value="P:DNA integration"/>
    <property type="evidence" value="ECO:0007669"/>
    <property type="project" value="InterPro"/>
</dbReference>
<keyword evidence="5" id="KW-1185">Reference proteome</keyword>
<accession>A0A7Z7LEG0</accession>
<dbReference type="Pfam" id="PF00589">
    <property type="entry name" value="Phage_integrase"/>
    <property type="match status" value="1"/>
</dbReference>
<evidence type="ECO:0000313" key="3">
    <source>
        <dbReference type="EMBL" id="SSC12564.1"/>
    </source>
</evidence>
<dbReference type="InterPro" id="IPR013762">
    <property type="entry name" value="Integrase-like_cat_sf"/>
</dbReference>
<name>A0A7Z7LEG0_9BACT</name>
<dbReference type="SUPFAM" id="SSF56349">
    <property type="entry name" value="DNA breaking-rejoining enzymes"/>
    <property type="match status" value="1"/>
</dbReference>
<dbReference type="Gene3D" id="1.10.443.10">
    <property type="entry name" value="Intergrase catalytic core"/>
    <property type="match status" value="1"/>
</dbReference>
<dbReference type="KEGG" id="minf:MESINF_1120"/>
<feature type="domain" description="Tyr recombinase" evidence="2">
    <location>
        <begin position="1"/>
        <end position="193"/>
    </location>
</feature>
<dbReference type="GO" id="GO:0006310">
    <property type="term" value="P:DNA recombination"/>
    <property type="evidence" value="ECO:0007669"/>
    <property type="project" value="UniProtKB-KW"/>
</dbReference>
<dbReference type="AlphaFoldDB" id="A0A7Z7LEG0"/>
<dbReference type="InterPro" id="IPR002104">
    <property type="entry name" value="Integrase_catalytic"/>
</dbReference>
<dbReference type="CDD" id="cd01192">
    <property type="entry name" value="INT_C_like_3"/>
    <property type="match status" value="1"/>
</dbReference>
<evidence type="ECO:0000259" key="2">
    <source>
        <dbReference type="PROSITE" id="PS51898"/>
    </source>
</evidence>
<dbReference type="PANTHER" id="PTHR30349">
    <property type="entry name" value="PHAGE INTEGRASE-RELATED"/>
    <property type="match status" value="1"/>
</dbReference>
<dbReference type="EMBL" id="LS974202">
    <property type="protein sequence ID" value="SSC12579.1"/>
    <property type="molecule type" value="Genomic_DNA"/>
</dbReference>
<dbReference type="Proteomes" id="UP000250796">
    <property type="component" value="Chromosome MESINF"/>
</dbReference>
<evidence type="ECO:0000313" key="5">
    <source>
        <dbReference type="Proteomes" id="UP000250796"/>
    </source>
</evidence>
<evidence type="ECO:0000256" key="1">
    <source>
        <dbReference type="ARBA" id="ARBA00023172"/>
    </source>
</evidence>
<organism evidence="3 5">
    <name type="scientific">Mesotoga infera</name>
    <dbReference type="NCBI Taxonomy" id="1236046"/>
    <lineage>
        <taxon>Bacteria</taxon>
        <taxon>Thermotogati</taxon>
        <taxon>Thermotogota</taxon>
        <taxon>Thermotogae</taxon>
        <taxon>Kosmotogales</taxon>
        <taxon>Kosmotogaceae</taxon>
        <taxon>Mesotoga</taxon>
    </lineage>
</organism>
<dbReference type="InterPro" id="IPR050090">
    <property type="entry name" value="Tyrosine_recombinase_XerCD"/>
</dbReference>
<dbReference type="EMBL" id="LS974202">
    <property type="protein sequence ID" value="SSC12564.1"/>
    <property type="molecule type" value="Genomic_DNA"/>
</dbReference>
<keyword evidence="1" id="KW-0233">DNA recombination</keyword>
<evidence type="ECO:0000313" key="4">
    <source>
        <dbReference type="EMBL" id="SSC12579.1"/>
    </source>
</evidence>
<dbReference type="GO" id="GO:0003677">
    <property type="term" value="F:DNA binding"/>
    <property type="evidence" value="ECO:0007669"/>
    <property type="project" value="InterPro"/>
</dbReference>
<dbReference type="InterPro" id="IPR011010">
    <property type="entry name" value="DNA_brk_join_enz"/>
</dbReference>